<protein>
    <submittedName>
        <fullName evidence="1">Uncharacterized protein</fullName>
    </submittedName>
</protein>
<dbReference type="AlphaFoldDB" id="A0A2T4JZG7"/>
<accession>A0A2T4JZG7</accession>
<dbReference type="Proteomes" id="UP000241010">
    <property type="component" value="Unassembled WGS sequence"/>
</dbReference>
<name>A0A2T4JZG7_9RHOB</name>
<evidence type="ECO:0000313" key="1">
    <source>
        <dbReference type="EMBL" id="PTE23311.1"/>
    </source>
</evidence>
<reference evidence="1 2" key="1">
    <citation type="submission" date="2018-03" db="EMBL/GenBank/DDBJ databases">
        <title>Cereibacter changlensis.</title>
        <authorList>
            <person name="Meyer T.E."/>
            <person name="Miller S."/>
            <person name="Lodha T."/>
            <person name="Gandham S."/>
            <person name="Chintalapati S."/>
            <person name="Chintalapati V.R."/>
        </authorList>
    </citation>
    <scope>NUCLEOTIDE SEQUENCE [LARGE SCALE GENOMIC DNA]</scope>
    <source>
        <strain evidence="1 2">JA139</strain>
    </source>
</reference>
<comment type="caution">
    <text evidence="1">The sequence shown here is derived from an EMBL/GenBank/DDBJ whole genome shotgun (WGS) entry which is preliminary data.</text>
</comment>
<dbReference type="OrthoDB" id="7363897at2"/>
<evidence type="ECO:0000313" key="2">
    <source>
        <dbReference type="Proteomes" id="UP000241010"/>
    </source>
</evidence>
<proteinExistence type="predicted"/>
<organism evidence="1 2">
    <name type="scientific">Cereibacter changlensis JA139</name>
    <dbReference type="NCBI Taxonomy" id="1188249"/>
    <lineage>
        <taxon>Bacteria</taxon>
        <taxon>Pseudomonadati</taxon>
        <taxon>Pseudomonadota</taxon>
        <taxon>Alphaproteobacteria</taxon>
        <taxon>Rhodobacterales</taxon>
        <taxon>Paracoccaceae</taxon>
        <taxon>Cereibacter</taxon>
    </lineage>
</organism>
<sequence length="67" mass="7644">MIELMFVVCMSASPQDCEKKSLYYNDISHQACMLGAAPTLAKWVGEHPQWQLQRWACRAKDPSEKDA</sequence>
<gene>
    <name evidence="1" type="ORF">C5F48_02740</name>
</gene>
<dbReference type="EMBL" id="PZKG01000007">
    <property type="protein sequence ID" value="PTE23311.1"/>
    <property type="molecule type" value="Genomic_DNA"/>
</dbReference>
<keyword evidence="2" id="KW-1185">Reference proteome</keyword>